<evidence type="ECO:0000256" key="2">
    <source>
        <dbReference type="HAMAP-Rule" id="MF_00048"/>
    </source>
</evidence>
<organism evidence="3 4">
    <name type="scientific">Microbacterium oleivorans</name>
    <dbReference type="NCBI Taxonomy" id="273677"/>
    <lineage>
        <taxon>Bacteria</taxon>
        <taxon>Bacillati</taxon>
        <taxon>Actinomycetota</taxon>
        <taxon>Actinomycetes</taxon>
        <taxon>Micrococcales</taxon>
        <taxon>Microbacteriaceae</taxon>
        <taxon>Microbacterium</taxon>
    </lineage>
</organism>
<name>A0A177KDH5_9MICO</name>
<dbReference type="RefSeq" id="WP_064001965.1">
    <property type="nucleotide sequence ID" value="NZ_LSTV01000001.1"/>
</dbReference>
<dbReference type="InterPro" id="IPR003509">
    <property type="entry name" value="UPF0102_YraN-like"/>
</dbReference>
<dbReference type="InterPro" id="IPR011335">
    <property type="entry name" value="Restrct_endonuc-II-like"/>
</dbReference>
<comment type="caution">
    <text evidence="3">The sequence shown here is derived from an EMBL/GenBank/DDBJ whole genome shotgun (WGS) entry which is preliminary data.</text>
</comment>
<dbReference type="CDD" id="cd20736">
    <property type="entry name" value="PoNe_Nuclease"/>
    <property type="match status" value="1"/>
</dbReference>
<accession>A0A177KDH5</accession>
<dbReference type="NCBIfam" id="TIGR00252">
    <property type="entry name" value="YraN family protein"/>
    <property type="match status" value="1"/>
</dbReference>
<comment type="similarity">
    <text evidence="1 2">Belongs to the UPF0102 family.</text>
</comment>
<reference evidence="3 4" key="1">
    <citation type="submission" date="2016-02" db="EMBL/GenBank/DDBJ databases">
        <authorList>
            <person name="Wen L."/>
            <person name="He K."/>
            <person name="Yang H."/>
        </authorList>
    </citation>
    <scope>NUCLEOTIDE SEQUENCE [LARGE SCALE GENOMIC DNA]</scope>
    <source>
        <strain evidence="3 4">CD11_3</strain>
    </source>
</reference>
<dbReference type="HAMAP" id="MF_00048">
    <property type="entry name" value="UPF0102"/>
    <property type="match status" value="1"/>
</dbReference>
<evidence type="ECO:0000313" key="4">
    <source>
        <dbReference type="Proteomes" id="UP000076998"/>
    </source>
</evidence>
<dbReference type="PANTHER" id="PTHR34039">
    <property type="entry name" value="UPF0102 PROTEIN YRAN"/>
    <property type="match status" value="1"/>
</dbReference>
<dbReference type="GO" id="GO:0003676">
    <property type="term" value="F:nucleic acid binding"/>
    <property type="evidence" value="ECO:0007669"/>
    <property type="project" value="InterPro"/>
</dbReference>
<sequence>MAAKDDLGRAGEERAERHLRAGGYRILDRNWRTHGGEIDIVAAHGADLVVVEVKTRRGEWFGHPFAAVDARKRDRLWRLAAAWIVAHPEAARGRRLRLDVIGITGPDPESAVVEHLEDLR</sequence>
<dbReference type="NCBIfam" id="NF009150">
    <property type="entry name" value="PRK12497.1-3"/>
    <property type="match status" value="1"/>
</dbReference>
<dbReference type="OrthoDB" id="9794876at2"/>
<dbReference type="AlphaFoldDB" id="A0A177KDH5"/>
<dbReference type="InterPro" id="IPR011856">
    <property type="entry name" value="tRNA_endonuc-like_dom_sf"/>
</dbReference>
<dbReference type="Proteomes" id="UP000076998">
    <property type="component" value="Unassembled WGS sequence"/>
</dbReference>
<protein>
    <recommendedName>
        <fullName evidence="2">UPF0102 protein AYL44_04170</fullName>
    </recommendedName>
</protein>
<dbReference type="NCBIfam" id="NF009154">
    <property type="entry name" value="PRK12497.3-3"/>
    <property type="match status" value="1"/>
</dbReference>
<evidence type="ECO:0000313" key="3">
    <source>
        <dbReference type="EMBL" id="OAH51459.1"/>
    </source>
</evidence>
<gene>
    <name evidence="3" type="ORF">AYL44_04170</name>
</gene>
<evidence type="ECO:0000256" key="1">
    <source>
        <dbReference type="ARBA" id="ARBA00006738"/>
    </source>
</evidence>
<dbReference type="EMBL" id="LSTV01000001">
    <property type="protein sequence ID" value="OAH51459.1"/>
    <property type="molecule type" value="Genomic_DNA"/>
</dbReference>
<proteinExistence type="inferred from homology"/>
<dbReference type="SUPFAM" id="SSF52980">
    <property type="entry name" value="Restriction endonuclease-like"/>
    <property type="match status" value="1"/>
</dbReference>
<dbReference type="PANTHER" id="PTHR34039:SF1">
    <property type="entry name" value="UPF0102 PROTEIN YRAN"/>
    <property type="match status" value="1"/>
</dbReference>
<dbReference type="Pfam" id="PF02021">
    <property type="entry name" value="UPF0102"/>
    <property type="match status" value="1"/>
</dbReference>
<dbReference type="Gene3D" id="3.40.1350.10">
    <property type="match status" value="1"/>
</dbReference>